<protein>
    <recommendedName>
        <fullName evidence="3">DUF2251 domain-containing protein</fullName>
    </recommendedName>
</protein>
<reference evidence="1 2" key="1">
    <citation type="submission" date="2020-08" db="EMBL/GenBank/DDBJ databases">
        <title>Genome sequence of Rhizobiales bacterium strain IZ6.</title>
        <authorList>
            <person name="Nakai R."/>
            <person name="Naganuma T."/>
        </authorList>
    </citation>
    <scope>NUCLEOTIDE SEQUENCE [LARGE SCALE GENOMIC DNA]</scope>
    <source>
        <strain evidence="1 2">IZ6</strain>
    </source>
</reference>
<accession>A0A6S6QYM7</accession>
<name>A0A6S6QYM7_9HYPH</name>
<evidence type="ECO:0000313" key="1">
    <source>
        <dbReference type="EMBL" id="BCJ92382.1"/>
    </source>
</evidence>
<dbReference type="AlphaFoldDB" id="A0A6S6QYM7"/>
<organism evidence="1 2">
    <name type="scientific">Terrihabitans soli</name>
    <dbReference type="NCBI Taxonomy" id="708113"/>
    <lineage>
        <taxon>Bacteria</taxon>
        <taxon>Pseudomonadati</taxon>
        <taxon>Pseudomonadota</taxon>
        <taxon>Alphaproteobacteria</taxon>
        <taxon>Hyphomicrobiales</taxon>
        <taxon>Terrihabitans</taxon>
    </lineage>
</organism>
<sequence length="106" mass="11563">MADMYVSSALPSGAGAVFEYDGETGYFYLFDMHQPDGSQIVAHIHIVSAEPGFGQDDLEIVWSAEDRYVGLTIKGALYAAFDTTTQERFGGTEAGFEIPDPVRQAF</sequence>
<dbReference type="Proteomes" id="UP000515317">
    <property type="component" value="Chromosome"/>
</dbReference>
<dbReference type="InterPro" id="IPR014449">
    <property type="entry name" value="UCP007050_HI0931"/>
</dbReference>
<gene>
    <name evidence="1" type="ORF">IZ6_31170</name>
</gene>
<dbReference type="EMBL" id="AP023361">
    <property type="protein sequence ID" value="BCJ92382.1"/>
    <property type="molecule type" value="Genomic_DNA"/>
</dbReference>
<dbReference type="Pfam" id="PF10008">
    <property type="entry name" value="DUF2251"/>
    <property type="match status" value="1"/>
</dbReference>
<proteinExistence type="predicted"/>
<evidence type="ECO:0000313" key="2">
    <source>
        <dbReference type="Proteomes" id="UP000515317"/>
    </source>
</evidence>
<dbReference type="KEGG" id="tso:IZ6_31170"/>
<keyword evidence="2" id="KW-1185">Reference proteome</keyword>
<evidence type="ECO:0008006" key="3">
    <source>
        <dbReference type="Google" id="ProtNLM"/>
    </source>
</evidence>